<dbReference type="GO" id="GO:0000155">
    <property type="term" value="F:phosphorelay sensor kinase activity"/>
    <property type="evidence" value="ECO:0007669"/>
    <property type="project" value="InterPro"/>
</dbReference>
<dbReference type="eggNOG" id="COG2205">
    <property type="taxonomic scope" value="Bacteria"/>
</dbReference>
<evidence type="ECO:0000256" key="8">
    <source>
        <dbReference type="ARBA" id="ARBA00022777"/>
    </source>
</evidence>
<evidence type="ECO:0000256" key="10">
    <source>
        <dbReference type="ARBA" id="ARBA00023012"/>
    </source>
</evidence>
<dbReference type="PROSITE" id="PS50885">
    <property type="entry name" value="HAMP"/>
    <property type="match status" value="1"/>
</dbReference>
<dbReference type="EMBL" id="APVG01000009">
    <property type="protein sequence ID" value="ENY72970.1"/>
    <property type="molecule type" value="Genomic_DNA"/>
</dbReference>
<dbReference type="InterPro" id="IPR003661">
    <property type="entry name" value="HisK_dim/P_dom"/>
</dbReference>
<dbReference type="NCBIfam" id="NF008312">
    <property type="entry name" value="PRK11100.1"/>
    <property type="match status" value="1"/>
</dbReference>
<evidence type="ECO:0000256" key="3">
    <source>
        <dbReference type="ARBA" id="ARBA00012438"/>
    </source>
</evidence>
<evidence type="ECO:0000256" key="5">
    <source>
        <dbReference type="ARBA" id="ARBA00022553"/>
    </source>
</evidence>
<dbReference type="InterPro" id="IPR050428">
    <property type="entry name" value="TCS_sensor_his_kinase"/>
</dbReference>
<dbReference type="PROSITE" id="PS50109">
    <property type="entry name" value="HIS_KIN"/>
    <property type="match status" value="1"/>
</dbReference>
<dbReference type="Pfam" id="PF00512">
    <property type="entry name" value="HisKA"/>
    <property type="match status" value="1"/>
</dbReference>
<reference evidence="16 17" key="1">
    <citation type="journal article" date="2013" name="Genome Announc.">
        <title>Draft Genome Sequence of the Aeromonas diversa Type Strain.</title>
        <authorList>
            <person name="Farfan M."/>
            <person name="Spataro N."/>
            <person name="Sanglas A."/>
            <person name="Albarral V."/>
            <person name="Loren J.G."/>
            <person name="Bosch E."/>
            <person name="Fuste M.C."/>
        </authorList>
    </citation>
    <scope>NUCLEOTIDE SEQUENCE [LARGE SCALE GENOMIC DNA]</scope>
    <source>
        <strain evidence="16 17">2478-85</strain>
    </source>
</reference>
<keyword evidence="11 13" id="KW-0472">Membrane</keyword>
<dbReference type="PATRIC" id="fig|1268237.3.peg.1024"/>
<dbReference type="Pfam" id="PF02518">
    <property type="entry name" value="HATPase_c"/>
    <property type="match status" value="1"/>
</dbReference>
<dbReference type="SUPFAM" id="SSF55874">
    <property type="entry name" value="ATPase domain of HSP90 chaperone/DNA topoisomerase II/histidine kinase"/>
    <property type="match status" value="1"/>
</dbReference>
<dbReference type="AlphaFoldDB" id="N9U3N9"/>
<keyword evidence="4" id="KW-1003">Cell membrane</keyword>
<dbReference type="InterPro" id="IPR004358">
    <property type="entry name" value="Sig_transdc_His_kin-like_C"/>
</dbReference>
<organism evidence="16 17">
    <name type="scientific">Aeromonas diversa CDC 2478-85</name>
    <dbReference type="NCBI Taxonomy" id="1268237"/>
    <lineage>
        <taxon>Bacteria</taxon>
        <taxon>Pseudomonadati</taxon>
        <taxon>Pseudomonadota</taxon>
        <taxon>Gammaproteobacteria</taxon>
        <taxon>Aeromonadales</taxon>
        <taxon>Aeromonadaceae</taxon>
        <taxon>Aeromonas</taxon>
    </lineage>
</organism>
<dbReference type="InterPro" id="IPR003660">
    <property type="entry name" value="HAMP_dom"/>
</dbReference>
<keyword evidence="5" id="KW-0597">Phosphoprotein</keyword>
<dbReference type="SUPFAM" id="SSF103190">
    <property type="entry name" value="Sensory domain-like"/>
    <property type="match status" value="1"/>
</dbReference>
<proteinExistence type="predicted"/>
<sequence>MRLWQQLLVGLVLIFALGAWFVLEIFVQEIKPGVRSATEDTLVDMAQLLAPLAAEDLQRGRMTDGSLAKAYARLNQTPINALIDGHLKELVEYRIYVTDRLGKVIYDSAGEALGQDYSRWNDVYLTLRGEYGARSTRSDPDDPATSVMHVAAPLRDGEAIVGVLTVAKPNRALMPAIERSEQRLLRAAGQLLLIALLIGALLVWWMNRGIGKLEQYAGAVTRGEAAPLPRLFTPELDRLGRALETMRRQLDGKRYIERYVHGLTHELKSPLAAIRGAGEILAESPPPEVAARFLANIREQGDRMQQLIDRMLQLARLESGQGIERQPVAPAALGQRVAAGKETQASQRQIRLTLDLAEAHALRWDPLLVEQALGNLIDNALDFAPPGSTITLQGRPTQGGYCFLVEDQGPGIPEYALPRIFERFYSLPRPDKGKSSGLGLSFAREVAQQHGGSLTLSNRPGGGVSAELALASPRLHKEHTQPG</sequence>
<keyword evidence="6" id="KW-0808">Transferase</keyword>
<feature type="transmembrane region" description="Helical" evidence="13">
    <location>
        <begin position="6"/>
        <end position="27"/>
    </location>
</feature>
<dbReference type="InterPro" id="IPR036890">
    <property type="entry name" value="HATPase_C_sf"/>
</dbReference>
<keyword evidence="7 13" id="KW-0812">Transmembrane</keyword>
<evidence type="ECO:0000256" key="6">
    <source>
        <dbReference type="ARBA" id="ARBA00022679"/>
    </source>
</evidence>
<dbReference type="SUPFAM" id="SSF47384">
    <property type="entry name" value="Homodimeric domain of signal transducing histidine kinase"/>
    <property type="match status" value="1"/>
</dbReference>
<dbReference type="InterPro" id="IPR029151">
    <property type="entry name" value="Sensor-like_sf"/>
</dbReference>
<evidence type="ECO:0000256" key="9">
    <source>
        <dbReference type="ARBA" id="ARBA00022989"/>
    </source>
</evidence>
<evidence type="ECO:0000313" key="17">
    <source>
        <dbReference type="Proteomes" id="UP000023775"/>
    </source>
</evidence>
<comment type="caution">
    <text evidence="16">The sequence shown here is derived from an EMBL/GenBank/DDBJ whole genome shotgun (WGS) entry which is preliminary data.</text>
</comment>
<name>N9U3N9_9GAMM</name>
<dbReference type="Proteomes" id="UP000023775">
    <property type="component" value="Unassembled WGS sequence"/>
</dbReference>
<dbReference type="GO" id="GO:0005886">
    <property type="term" value="C:plasma membrane"/>
    <property type="evidence" value="ECO:0007669"/>
    <property type="project" value="UniProtKB-SubCell"/>
</dbReference>
<keyword evidence="8 16" id="KW-0418">Kinase</keyword>
<dbReference type="SMART" id="SM00388">
    <property type="entry name" value="HisKA"/>
    <property type="match status" value="1"/>
</dbReference>
<dbReference type="Gene3D" id="3.30.565.10">
    <property type="entry name" value="Histidine kinase-like ATPase, C-terminal domain"/>
    <property type="match status" value="1"/>
</dbReference>
<comment type="catalytic activity">
    <reaction evidence="1">
        <text>ATP + protein L-histidine = ADP + protein N-phospho-L-histidine.</text>
        <dbReference type="EC" id="2.7.13.3"/>
    </reaction>
</comment>
<dbReference type="InterPro" id="IPR036097">
    <property type="entry name" value="HisK_dim/P_sf"/>
</dbReference>
<dbReference type="PANTHER" id="PTHR45436">
    <property type="entry name" value="SENSOR HISTIDINE KINASE YKOH"/>
    <property type="match status" value="1"/>
</dbReference>
<evidence type="ECO:0000256" key="2">
    <source>
        <dbReference type="ARBA" id="ARBA00004651"/>
    </source>
</evidence>
<dbReference type="CDD" id="cd00082">
    <property type="entry name" value="HisKA"/>
    <property type="match status" value="1"/>
</dbReference>
<keyword evidence="10" id="KW-0902">Two-component regulatory system</keyword>
<evidence type="ECO:0000259" key="15">
    <source>
        <dbReference type="PROSITE" id="PS50885"/>
    </source>
</evidence>
<evidence type="ECO:0000313" key="16">
    <source>
        <dbReference type="EMBL" id="ENY72970.1"/>
    </source>
</evidence>
<evidence type="ECO:0000256" key="13">
    <source>
        <dbReference type="SAM" id="Phobius"/>
    </source>
</evidence>
<dbReference type="RefSeq" id="WP_005349403.1">
    <property type="nucleotide sequence ID" value="NZ_APVG01000009.1"/>
</dbReference>
<evidence type="ECO:0000256" key="4">
    <source>
        <dbReference type="ARBA" id="ARBA00022475"/>
    </source>
</evidence>
<dbReference type="PANTHER" id="PTHR45436:SF10">
    <property type="entry name" value="HISTIDINE KINASE"/>
    <property type="match status" value="1"/>
</dbReference>
<dbReference type="PRINTS" id="PR00344">
    <property type="entry name" value="BCTRLSENSOR"/>
</dbReference>
<evidence type="ECO:0000256" key="7">
    <source>
        <dbReference type="ARBA" id="ARBA00022692"/>
    </source>
</evidence>
<dbReference type="InterPro" id="IPR005467">
    <property type="entry name" value="His_kinase_dom"/>
</dbReference>
<dbReference type="SMART" id="SM00387">
    <property type="entry name" value="HATPase_c"/>
    <property type="match status" value="1"/>
</dbReference>
<feature type="domain" description="HAMP" evidence="15">
    <location>
        <begin position="204"/>
        <end position="255"/>
    </location>
</feature>
<protein>
    <recommendedName>
        <fullName evidence="3">histidine kinase</fullName>
        <ecNumber evidence="3">2.7.13.3</ecNumber>
    </recommendedName>
</protein>
<evidence type="ECO:0000256" key="12">
    <source>
        <dbReference type="SAM" id="MobiDB-lite"/>
    </source>
</evidence>
<feature type="domain" description="Histidine kinase" evidence="14">
    <location>
        <begin position="262"/>
        <end position="474"/>
    </location>
</feature>
<dbReference type="InterPro" id="IPR003594">
    <property type="entry name" value="HATPase_dom"/>
</dbReference>
<dbReference type="Gene3D" id="1.10.287.130">
    <property type="match status" value="1"/>
</dbReference>
<keyword evidence="9 13" id="KW-1133">Transmembrane helix</keyword>
<accession>N9U3N9</accession>
<evidence type="ECO:0000256" key="1">
    <source>
        <dbReference type="ARBA" id="ARBA00000085"/>
    </source>
</evidence>
<comment type="subcellular location">
    <subcellularLocation>
        <location evidence="2">Cell membrane</location>
        <topology evidence="2">Multi-pass membrane protein</topology>
    </subcellularLocation>
</comment>
<evidence type="ECO:0000256" key="11">
    <source>
        <dbReference type="ARBA" id="ARBA00023136"/>
    </source>
</evidence>
<dbReference type="EC" id="2.7.13.3" evidence="3"/>
<dbReference type="OrthoDB" id="9806130at2"/>
<feature type="region of interest" description="Disordered" evidence="12">
    <location>
        <begin position="451"/>
        <end position="483"/>
    </location>
</feature>
<feature type="transmembrane region" description="Helical" evidence="13">
    <location>
        <begin position="184"/>
        <end position="206"/>
    </location>
</feature>
<gene>
    <name evidence="16" type="ORF">G114_05215</name>
</gene>
<evidence type="ECO:0000259" key="14">
    <source>
        <dbReference type="PROSITE" id="PS50109"/>
    </source>
</evidence>
<keyword evidence="17" id="KW-1185">Reference proteome</keyword>